<keyword evidence="1" id="KW-0812">Transmembrane</keyword>
<organism evidence="2">
    <name type="scientific">Physcomitrium patens</name>
    <name type="common">Spreading-leaved earth moss</name>
    <name type="synonym">Physcomitrella patens</name>
    <dbReference type="NCBI Taxonomy" id="3218"/>
    <lineage>
        <taxon>Eukaryota</taxon>
        <taxon>Viridiplantae</taxon>
        <taxon>Streptophyta</taxon>
        <taxon>Embryophyta</taxon>
        <taxon>Bryophyta</taxon>
        <taxon>Bryophytina</taxon>
        <taxon>Bryopsida</taxon>
        <taxon>Funariidae</taxon>
        <taxon>Funariales</taxon>
        <taxon>Funariaceae</taxon>
        <taxon>Physcomitrium</taxon>
    </lineage>
</organism>
<keyword evidence="1" id="KW-1133">Transmembrane helix</keyword>
<dbReference type="Proteomes" id="UP000006727">
    <property type="component" value="Chromosome 22"/>
</dbReference>
<protein>
    <submittedName>
        <fullName evidence="2 3">Uncharacterized protein</fullName>
    </submittedName>
</protein>
<feature type="transmembrane region" description="Helical" evidence="1">
    <location>
        <begin position="44"/>
        <end position="72"/>
    </location>
</feature>
<evidence type="ECO:0000313" key="3">
    <source>
        <dbReference type="EnsemblPlants" id="PAC:32902896.CDS.1"/>
    </source>
</evidence>
<accession>A0A2K1IM97</accession>
<proteinExistence type="predicted"/>
<evidence type="ECO:0000313" key="4">
    <source>
        <dbReference type="Proteomes" id="UP000006727"/>
    </source>
</evidence>
<evidence type="ECO:0000313" key="2">
    <source>
        <dbReference type="EMBL" id="PNR30398.1"/>
    </source>
</evidence>
<keyword evidence="1" id="KW-0472">Membrane</keyword>
<reference evidence="3" key="3">
    <citation type="submission" date="2020-12" db="UniProtKB">
        <authorList>
            <consortium name="EnsemblPlants"/>
        </authorList>
    </citation>
    <scope>IDENTIFICATION</scope>
</reference>
<reference evidence="2 4" key="1">
    <citation type="journal article" date="2008" name="Science">
        <title>The Physcomitrella genome reveals evolutionary insights into the conquest of land by plants.</title>
        <authorList>
            <person name="Rensing S."/>
            <person name="Lang D."/>
            <person name="Zimmer A."/>
            <person name="Terry A."/>
            <person name="Salamov A."/>
            <person name="Shapiro H."/>
            <person name="Nishiyama T."/>
            <person name="Perroud P.-F."/>
            <person name="Lindquist E."/>
            <person name="Kamisugi Y."/>
            <person name="Tanahashi T."/>
            <person name="Sakakibara K."/>
            <person name="Fujita T."/>
            <person name="Oishi K."/>
            <person name="Shin-I T."/>
            <person name="Kuroki Y."/>
            <person name="Toyoda A."/>
            <person name="Suzuki Y."/>
            <person name="Hashimoto A."/>
            <person name="Yamaguchi K."/>
            <person name="Sugano A."/>
            <person name="Kohara Y."/>
            <person name="Fujiyama A."/>
            <person name="Anterola A."/>
            <person name="Aoki S."/>
            <person name="Ashton N."/>
            <person name="Barbazuk W.B."/>
            <person name="Barker E."/>
            <person name="Bennetzen J."/>
            <person name="Bezanilla M."/>
            <person name="Blankenship R."/>
            <person name="Cho S.H."/>
            <person name="Dutcher S."/>
            <person name="Estelle M."/>
            <person name="Fawcett J.A."/>
            <person name="Gundlach H."/>
            <person name="Hanada K."/>
            <person name="Heyl A."/>
            <person name="Hicks K.A."/>
            <person name="Hugh J."/>
            <person name="Lohr M."/>
            <person name="Mayer K."/>
            <person name="Melkozernov A."/>
            <person name="Murata T."/>
            <person name="Nelson D."/>
            <person name="Pils B."/>
            <person name="Prigge M."/>
            <person name="Reiss B."/>
            <person name="Renner T."/>
            <person name="Rombauts S."/>
            <person name="Rushton P."/>
            <person name="Sanderfoot A."/>
            <person name="Schween G."/>
            <person name="Shiu S.-H."/>
            <person name="Stueber K."/>
            <person name="Theodoulou F.L."/>
            <person name="Tu H."/>
            <person name="Van de Peer Y."/>
            <person name="Verrier P.J."/>
            <person name="Waters E."/>
            <person name="Wood A."/>
            <person name="Yang L."/>
            <person name="Cove D."/>
            <person name="Cuming A."/>
            <person name="Hasebe M."/>
            <person name="Lucas S."/>
            <person name="Mishler D.B."/>
            <person name="Reski R."/>
            <person name="Grigoriev I."/>
            <person name="Quatrano R.S."/>
            <person name="Boore J.L."/>
        </authorList>
    </citation>
    <scope>NUCLEOTIDE SEQUENCE [LARGE SCALE GENOMIC DNA]</scope>
    <source>
        <strain evidence="3 4">cv. Gransden 2004</strain>
    </source>
</reference>
<name>A0A2K1IM97_PHYPA</name>
<reference evidence="2 4" key="2">
    <citation type="journal article" date="2018" name="Plant J.">
        <title>The Physcomitrella patens chromosome-scale assembly reveals moss genome structure and evolution.</title>
        <authorList>
            <person name="Lang D."/>
            <person name="Ullrich K.K."/>
            <person name="Murat F."/>
            <person name="Fuchs J."/>
            <person name="Jenkins J."/>
            <person name="Haas F.B."/>
            <person name="Piednoel M."/>
            <person name="Gundlach H."/>
            <person name="Van Bel M."/>
            <person name="Meyberg R."/>
            <person name="Vives C."/>
            <person name="Morata J."/>
            <person name="Symeonidi A."/>
            <person name="Hiss M."/>
            <person name="Muchero W."/>
            <person name="Kamisugi Y."/>
            <person name="Saleh O."/>
            <person name="Blanc G."/>
            <person name="Decker E.L."/>
            <person name="van Gessel N."/>
            <person name="Grimwood J."/>
            <person name="Hayes R.D."/>
            <person name="Graham S.W."/>
            <person name="Gunter L.E."/>
            <person name="McDaniel S.F."/>
            <person name="Hoernstein S.N.W."/>
            <person name="Larsson A."/>
            <person name="Li F.W."/>
            <person name="Perroud P.F."/>
            <person name="Phillips J."/>
            <person name="Ranjan P."/>
            <person name="Rokshar D.S."/>
            <person name="Rothfels C.J."/>
            <person name="Schneider L."/>
            <person name="Shu S."/>
            <person name="Stevenson D.W."/>
            <person name="Thummler F."/>
            <person name="Tillich M."/>
            <person name="Villarreal Aguilar J.C."/>
            <person name="Widiez T."/>
            <person name="Wong G.K."/>
            <person name="Wymore A."/>
            <person name="Zhang Y."/>
            <person name="Zimmer A.D."/>
            <person name="Quatrano R.S."/>
            <person name="Mayer K.F.X."/>
            <person name="Goodstein D."/>
            <person name="Casacuberta J.M."/>
            <person name="Vandepoele K."/>
            <person name="Reski R."/>
            <person name="Cuming A.C."/>
            <person name="Tuskan G.A."/>
            <person name="Maumus F."/>
            <person name="Salse J."/>
            <person name="Schmutz J."/>
            <person name="Rensing S.A."/>
        </authorList>
    </citation>
    <scope>NUCLEOTIDE SEQUENCE [LARGE SCALE GENOMIC DNA]</scope>
    <source>
        <strain evidence="3 4">cv. Gransden 2004</strain>
    </source>
</reference>
<keyword evidence="4" id="KW-1185">Reference proteome</keyword>
<dbReference type="AlphaFoldDB" id="A0A2K1IM97"/>
<evidence type="ECO:0000256" key="1">
    <source>
        <dbReference type="SAM" id="Phobius"/>
    </source>
</evidence>
<gene>
    <name evidence="2" type="ORF">PHYPA_026714</name>
</gene>
<dbReference type="EnsemblPlants" id="Pp3c22_4749V3.1">
    <property type="protein sequence ID" value="PAC:32902896.CDS.1"/>
    <property type="gene ID" value="Pp3c22_4749"/>
</dbReference>
<dbReference type="InParanoid" id="A0A2K1IM97"/>
<feature type="transmembrane region" description="Helical" evidence="1">
    <location>
        <begin position="21"/>
        <end position="38"/>
    </location>
</feature>
<dbReference type="EMBL" id="ABEU02000022">
    <property type="protein sequence ID" value="PNR30398.1"/>
    <property type="molecule type" value="Genomic_DNA"/>
</dbReference>
<sequence>MHRGERSDKHVWTSSFQLAVSFYRPISSFIFGILMPFTTVDKDIASNLISIICGARFCFQTSCLASVALVVMEQGTAPISSRRRNQTSCT</sequence>
<dbReference type="Gramene" id="Pp3c22_4749V3.1">
    <property type="protein sequence ID" value="PAC:32902896.CDS.1"/>
    <property type="gene ID" value="Pp3c22_4749"/>
</dbReference>